<proteinExistence type="predicted"/>
<name>A0A0G1KM02_9BACT</name>
<dbReference type="Proteomes" id="UP000034797">
    <property type="component" value="Unassembled WGS sequence"/>
</dbReference>
<organism evidence="1 2">
    <name type="scientific">Candidatus Collierbacteria bacterium GW2011_GWA2_44_99</name>
    <dbReference type="NCBI Taxonomy" id="1618380"/>
    <lineage>
        <taxon>Bacteria</taxon>
        <taxon>Candidatus Collieribacteriota</taxon>
    </lineage>
</organism>
<accession>A0A0G1KM02</accession>
<sequence>MPTKPVTPWVVRTASQDVVRKSHRLDSGFESDSDTIFMTGLSVNHVPAGRNGGVGNDDVIRILDLGDQICRCLFLV</sequence>
<dbReference type="AlphaFoldDB" id="A0A0G1KM02"/>
<protein>
    <submittedName>
        <fullName evidence="1">Uncharacterized protein</fullName>
    </submittedName>
</protein>
<evidence type="ECO:0000313" key="2">
    <source>
        <dbReference type="Proteomes" id="UP000034797"/>
    </source>
</evidence>
<evidence type="ECO:0000313" key="1">
    <source>
        <dbReference type="EMBL" id="KKT84558.1"/>
    </source>
</evidence>
<reference evidence="1 2" key="1">
    <citation type="journal article" date="2015" name="Nature">
        <title>rRNA introns, odd ribosomes, and small enigmatic genomes across a large radiation of phyla.</title>
        <authorList>
            <person name="Brown C.T."/>
            <person name="Hug L.A."/>
            <person name="Thomas B.C."/>
            <person name="Sharon I."/>
            <person name="Castelle C.J."/>
            <person name="Singh A."/>
            <person name="Wilkins M.J."/>
            <person name="Williams K.H."/>
            <person name="Banfield J.F."/>
        </authorList>
    </citation>
    <scope>NUCLEOTIDE SEQUENCE [LARGE SCALE GENOMIC DNA]</scope>
</reference>
<gene>
    <name evidence="1" type="ORF">UW84_C0056G0008</name>
</gene>
<comment type="caution">
    <text evidence="1">The sequence shown here is derived from an EMBL/GenBank/DDBJ whole genome shotgun (WGS) entry which is preliminary data.</text>
</comment>
<dbReference type="EMBL" id="LCJW01000056">
    <property type="protein sequence ID" value="KKT84558.1"/>
    <property type="molecule type" value="Genomic_DNA"/>
</dbReference>